<evidence type="ECO:0000256" key="1">
    <source>
        <dbReference type="ARBA" id="ARBA00023015"/>
    </source>
</evidence>
<dbReference type="PROSITE" id="PS50977">
    <property type="entry name" value="HTH_TETR_2"/>
    <property type="match status" value="1"/>
</dbReference>
<dbReference type="Pfam" id="PF16925">
    <property type="entry name" value="TetR_C_13"/>
    <property type="match status" value="1"/>
</dbReference>
<dbReference type="SUPFAM" id="SSF48498">
    <property type="entry name" value="Tetracyclin repressor-like, C-terminal domain"/>
    <property type="match status" value="1"/>
</dbReference>
<evidence type="ECO:0000256" key="3">
    <source>
        <dbReference type="ARBA" id="ARBA00023163"/>
    </source>
</evidence>
<dbReference type="Gene3D" id="1.10.10.60">
    <property type="entry name" value="Homeodomain-like"/>
    <property type="match status" value="1"/>
</dbReference>
<organism evidence="6 7">
    <name type="scientific">Gloeothece verrucosa (strain PCC 7822)</name>
    <name type="common">Cyanothece sp. (strain PCC 7822)</name>
    <dbReference type="NCBI Taxonomy" id="497965"/>
    <lineage>
        <taxon>Bacteria</taxon>
        <taxon>Bacillati</taxon>
        <taxon>Cyanobacteriota</taxon>
        <taxon>Cyanophyceae</taxon>
        <taxon>Oscillatoriophycideae</taxon>
        <taxon>Chroococcales</taxon>
        <taxon>Aphanothecaceae</taxon>
        <taxon>Gloeothece</taxon>
        <taxon>Gloeothece verrucosa</taxon>
    </lineage>
</organism>
<keyword evidence="2 4" id="KW-0238">DNA-binding</keyword>
<accession>E0UJF6</accession>
<evidence type="ECO:0000259" key="5">
    <source>
        <dbReference type="PROSITE" id="PS50977"/>
    </source>
</evidence>
<dbReference type="InterPro" id="IPR001647">
    <property type="entry name" value="HTH_TetR"/>
</dbReference>
<dbReference type="PANTHER" id="PTHR47506:SF1">
    <property type="entry name" value="HTH-TYPE TRANSCRIPTIONAL REGULATOR YJDC"/>
    <property type="match status" value="1"/>
</dbReference>
<dbReference type="Gene3D" id="1.10.357.10">
    <property type="entry name" value="Tetracycline Repressor, domain 2"/>
    <property type="match status" value="1"/>
</dbReference>
<dbReference type="InterPro" id="IPR009057">
    <property type="entry name" value="Homeodomain-like_sf"/>
</dbReference>
<gene>
    <name evidence="6" type="ordered locus">Cyan7822_5089</name>
</gene>
<keyword evidence="3" id="KW-0804">Transcription</keyword>
<dbReference type="SUPFAM" id="SSF46689">
    <property type="entry name" value="Homeodomain-like"/>
    <property type="match status" value="1"/>
</dbReference>
<proteinExistence type="predicted"/>
<dbReference type="AlphaFoldDB" id="E0UJF6"/>
<reference evidence="7" key="1">
    <citation type="journal article" date="2011" name="MBio">
        <title>Novel metabolic attributes of the genus Cyanothece, comprising a group of unicellular nitrogen-fixing Cyanobacteria.</title>
        <authorList>
            <person name="Bandyopadhyay A."/>
            <person name="Elvitigala T."/>
            <person name="Welsh E."/>
            <person name="Stockel J."/>
            <person name="Liberton M."/>
            <person name="Min H."/>
            <person name="Sherman L.A."/>
            <person name="Pakrasi H.B."/>
        </authorList>
    </citation>
    <scope>NUCLEOTIDE SEQUENCE [LARGE SCALE GENOMIC DNA]</scope>
    <source>
        <strain evidence="7">PCC 7822</strain>
    </source>
</reference>
<protein>
    <submittedName>
        <fullName evidence="6">Transcriptional regulator, TetR family</fullName>
    </submittedName>
</protein>
<dbReference type="KEGG" id="cyj:Cyan7822_5089"/>
<name>E0UJF6_GLOV7</name>
<dbReference type="GO" id="GO:0003677">
    <property type="term" value="F:DNA binding"/>
    <property type="evidence" value="ECO:0007669"/>
    <property type="project" value="UniProtKB-UniRule"/>
</dbReference>
<dbReference type="eggNOG" id="COG1309">
    <property type="taxonomic scope" value="Bacteria"/>
</dbReference>
<evidence type="ECO:0000313" key="7">
    <source>
        <dbReference type="Proteomes" id="UP000008206"/>
    </source>
</evidence>
<dbReference type="EMBL" id="CP002198">
    <property type="protein sequence ID" value="ADN16974.1"/>
    <property type="molecule type" value="Genomic_DNA"/>
</dbReference>
<dbReference type="InterPro" id="IPR011075">
    <property type="entry name" value="TetR_C"/>
</dbReference>
<dbReference type="RefSeq" id="WP_013325012.1">
    <property type="nucleotide sequence ID" value="NC_014501.1"/>
</dbReference>
<dbReference type="OrthoDB" id="116240at2"/>
<feature type="DNA-binding region" description="H-T-H motif" evidence="4">
    <location>
        <begin position="29"/>
        <end position="48"/>
    </location>
</feature>
<dbReference type="HOGENOM" id="CLU_069356_28_0_3"/>
<keyword evidence="1" id="KW-0805">Transcription regulation</keyword>
<evidence type="ECO:0000313" key="6">
    <source>
        <dbReference type="EMBL" id="ADN16974.1"/>
    </source>
</evidence>
<keyword evidence="7" id="KW-1185">Reference proteome</keyword>
<dbReference type="PANTHER" id="PTHR47506">
    <property type="entry name" value="TRANSCRIPTIONAL REGULATORY PROTEIN"/>
    <property type="match status" value="1"/>
</dbReference>
<sequence length="193" mass="22117">MARHKEFNQQEALSKAMETFWRYGYEGTSIQDLVESMGINRGSLYDTFGDKRSLFLAAIAHYDETVVQNLVSRLEDPKASKQAIIDYFYNLIERTVNDQSRRGCFLINTAVELCPHDLEAQQHIATNLQRIENAFYQALDRAMQKGEISQNKDIRALARYLTCLMQGIRVFSKVNSNRDALKDIVQTGLIALD</sequence>
<dbReference type="STRING" id="497965.Cyan7822_5089"/>
<feature type="domain" description="HTH tetR-type" evidence="5">
    <location>
        <begin position="6"/>
        <end position="66"/>
    </location>
</feature>
<evidence type="ECO:0000256" key="4">
    <source>
        <dbReference type="PROSITE-ProRule" id="PRU00335"/>
    </source>
</evidence>
<evidence type="ECO:0000256" key="2">
    <source>
        <dbReference type="ARBA" id="ARBA00023125"/>
    </source>
</evidence>
<dbReference type="Pfam" id="PF00440">
    <property type="entry name" value="TetR_N"/>
    <property type="match status" value="1"/>
</dbReference>
<dbReference type="Proteomes" id="UP000008206">
    <property type="component" value="Chromosome"/>
</dbReference>
<dbReference type="InterPro" id="IPR036271">
    <property type="entry name" value="Tet_transcr_reg_TetR-rel_C_sf"/>
</dbReference>